<proteinExistence type="predicted"/>
<dbReference type="KEGG" id="spq:SPAB_00093"/>
<evidence type="ECO:0000313" key="1">
    <source>
        <dbReference type="EMBL" id="ABX65536.1"/>
    </source>
</evidence>
<name>A0A6C6YXF2_SALPB</name>
<protein>
    <submittedName>
        <fullName evidence="1">Uncharacterized protein</fullName>
    </submittedName>
</protein>
<accession>A0A6C6YXF2</accession>
<dbReference type="AlphaFoldDB" id="A0A6C6YXF2"/>
<dbReference type="EMBL" id="CP000886">
    <property type="protein sequence ID" value="ABX65536.1"/>
    <property type="molecule type" value="Genomic_DNA"/>
</dbReference>
<organism evidence="1 2">
    <name type="scientific">Salmonella paratyphi B (strain ATCC BAA-1250 / SPB7)</name>
    <dbReference type="NCBI Taxonomy" id="1016998"/>
    <lineage>
        <taxon>Bacteria</taxon>
        <taxon>Pseudomonadati</taxon>
        <taxon>Pseudomonadota</taxon>
        <taxon>Gammaproteobacteria</taxon>
        <taxon>Enterobacterales</taxon>
        <taxon>Enterobacteriaceae</taxon>
        <taxon>Salmonella</taxon>
    </lineage>
</organism>
<evidence type="ECO:0000313" key="2">
    <source>
        <dbReference type="Proteomes" id="UP000008556"/>
    </source>
</evidence>
<dbReference type="Proteomes" id="UP000008556">
    <property type="component" value="Chromosome"/>
</dbReference>
<sequence>MTKITESPEVNTHHELLIEASQRLKTYQQIINNK</sequence>
<gene>
    <name evidence="1" type="ordered locus">SPAB_00093</name>
</gene>
<reference evidence="1 2" key="1">
    <citation type="submission" date="2007-11" db="EMBL/GenBank/DDBJ databases">
        <authorList>
            <consortium name="The Salmonella enterica serovar Paratyphi B Genome Sequencing Project"/>
            <person name="McClelland M."/>
            <person name="Sanderson E.K."/>
            <person name="Porwollik S."/>
            <person name="Spieth J."/>
            <person name="Clifton W.S."/>
            <person name="Fulton R."/>
            <person name="Cordes M."/>
            <person name="Wollam A."/>
            <person name="Shah N."/>
            <person name="Pepin K."/>
            <person name="Bhonagiri V."/>
            <person name="Nash W."/>
            <person name="Johnson M."/>
            <person name="Thiruvilangam P."/>
            <person name="Wilson R."/>
        </authorList>
    </citation>
    <scope>NUCLEOTIDE SEQUENCE [LARGE SCALE GENOMIC DNA]</scope>
    <source>
        <strain evidence="2">ATCC BAA-1250 / SPB7</strain>
    </source>
</reference>